<feature type="transmembrane region" description="Helical" evidence="10">
    <location>
        <begin position="194"/>
        <end position="217"/>
    </location>
</feature>
<sequence length="523" mass="54744">MPAEPAKLARNSLVVGLATVLSRLLGFARDMLIARMLGAGPVADAFLVAFRLPNLMRRVLGEGGLNAPFVPVYLDLRTEAGVEAARHFAGQAFAWLALALSVVTALGLLLAPWLVLAIAGGFHDAPATLAMATSYTRIALPFLAFTTLASLLAAVLNSEGRFLVAALAPSLLNLVLIAALVVALVTGMPSQQGAALIAAAVSLGGALHLLMVAIALWRGKTGLARPRLQWSPGMTRLVKLGGPALLAASTSQLVLLVATQIASAQPGAVSWLYYADRVFQLPLGFVAVAMGVVLLPAIAAQESHGDAAGRRQTIDRALLLGLALAVPAATALAWLADPIISVLFERGRFTEIDRIRTADAMRAFAFGLPFAVIAKVFAQVYFARQTPHLPLYAGLAALIVAILAGRSGTMAMPATNAAAAASLAFVTQAGVLGGFLLRDRLWRPQRRMLRPMLAIMAANLVMLAGIEAVMPRLLSSLSIDAALSRRIAALTLLCGVGCVLYALAGRLLGAFRLRELGRFGKTS</sequence>
<feature type="transmembrane region" description="Helical" evidence="10">
    <location>
        <begin position="93"/>
        <end position="118"/>
    </location>
</feature>
<keyword evidence="5 10" id="KW-0573">Peptidoglycan synthesis</keyword>
<dbReference type="GO" id="GO:0009252">
    <property type="term" value="P:peptidoglycan biosynthetic process"/>
    <property type="evidence" value="ECO:0007669"/>
    <property type="project" value="UniProtKB-UniRule"/>
</dbReference>
<feature type="transmembrane region" description="Helical" evidence="10">
    <location>
        <begin position="389"/>
        <end position="405"/>
    </location>
</feature>
<keyword evidence="2 10" id="KW-1003">Cell membrane</keyword>
<feature type="transmembrane region" description="Helical" evidence="10">
    <location>
        <begin position="138"/>
        <end position="156"/>
    </location>
</feature>
<feature type="transmembrane region" description="Helical" evidence="10">
    <location>
        <begin position="417"/>
        <end position="437"/>
    </location>
</feature>
<evidence type="ECO:0000256" key="7">
    <source>
        <dbReference type="ARBA" id="ARBA00023136"/>
    </source>
</evidence>
<dbReference type="PANTHER" id="PTHR47019">
    <property type="entry name" value="LIPID II FLIPPASE MURJ"/>
    <property type="match status" value="1"/>
</dbReference>
<feature type="transmembrane region" description="Helical" evidence="10">
    <location>
        <begin position="318"/>
        <end position="344"/>
    </location>
</feature>
<comment type="similarity">
    <text evidence="9 10 11">Belongs to the MurJ/MviN family.</text>
</comment>
<dbReference type="EMBL" id="LGSZ01000037">
    <property type="protein sequence ID" value="KPH80863.1"/>
    <property type="molecule type" value="Genomic_DNA"/>
</dbReference>
<name>A0A0N1FER3_9HYPH</name>
<feature type="transmembrane region" description="Helical" evidence="10">
    <location>
        <begin position="32"/>
        <end position="50"/>
    </location>
</feature>
<feature type="transmembrane region" description="Helical" evidence="10">
    <location>
        <begin position="486"/>
        <end position="508"/>
    </location>
</feature>
<proteinExistence type="inferred from homology"/>
<evidence type="ECO:0000256" key="4">
    <source>
        <dbReference type="ARBA" id="ARBA00022960"/>
    </source>
</evidence>
<keyword evidence="3 10" id="KW-0812">Transmembrane</keyword>
<comment type="pathway">
    <text evidence="10">Cell wall biogenesis; peptidoglycan biosynthesis.</text>
</comment>
<evidence type="ECO:0000313" key="13">
    <source>
        <dbReference type="Proteomes" id="UP000037822"/>
    </source>
</evidence>
<evidence type="ECO:0000256" key="5">
    <source>
        <dbReference type="ARBA" id="ARBA00022984"/>
    </source>
</evidence>
<keyword evidence="13" id="KW-1185">Reference proteome</keyword>
<dbReference type="GO" id="GO:0015648">
    <property type="term" value="F:lipid-linked peptidoglycan transporter activity"/>
    <property type="evidence" value="ECO:0007669"/>
    <property type="project" value="UniProtKB-UniRule"/>
</dbReference>
<dbReference type="UniPathway" id="UPA00219"/>
<comment type="caution">
    <text evidence="12">The sequence shown here is derived from an EMBL/GenBank/DDBJ whole genome shotgun (WGS) entry which is preliminary data.</text>
</comment>
<evidence type="ECO:0000256" key="6">
    <source>
        <dbReference type="ARBA" id="ARBA00022989"/>
    </source>
</evidence>
<dbReference type="GO" id="GO:0071555">
    <property type="term" value="P:cell wall organization"/>
    <property type="evidence" value="ECO:0007669"/>
    <property type="project" value="UniProtKB-UniRule"/>
</dbReference>
<evidence type="ECO:0000256" key="2">
    <source>
        <dbReference type="ARBA" id="ARBA00022475"/>
    </source>
</evidence>
<comment type="function">
    <text evidence="8 10 11">Involved in peptidoglycan biosynthesis. Transports lipid-linked peptidoglycan precursors from the inner to the outer leaflet of the cytoplasmic membrane.</text>
</comment>
<evidence type="ECO:0000256" key="11">
    <source>
        <dbReference type="PIRNR" id="PIRNR002869"/>
    </source>
</evidence>
<dbReference type="InterPro" id="IPR004268">
    <property type="entry name" value="MurJ"/>
</dbReference>
<evidence type="ECO:0000256" key="8">
    <source>
        <dbReference type="ARBA" id="ARBA00060041"/>
    </source>
</evidence>
<keyword evidence="7 10" id="KW-0472">Membrane</keyword>
<feature type="transmembrane region" description="Helical" evidence="10">
    <location>
        <begin position="449"/>
        <end position="466"/>
    </location>
</feature>
<dbReference type="PIRSF" id="PIRSF002869">
    <property type="entry name" value="MviN"/>
    <property type="match status" value="1"/>
</dbReference>
<reference evidence="12 13" key="1">
    <citation type="submission" date="2015-07" db="EMBL/GenBank/DDBJ databases">
        <title>Whole genome sequencing of Bosea vaviloviae isolated from cave pool.</title>
        <authorList>
            <person name="Tan N.E.H."/>
            <person name="Lee Y.P."/>
            <person name="Gan H.M."/>
            <person name="Barton H."/>
            <person name="Savka M.A."/>
        </authorList>
    </citation>
    <scope>NUCLEOTIDE SEQUENCE [LARGE SCALE GENOMIC DNA]</scope>
    <source>
        <strain evidence="12 13">SD260</strain>
    </source>
</reference>
<dbReference type="PANTHER" id="PTHR47019:SF1">
    <property type="entry name" value="LIPID II FLIPPASE MURJ"/>
    <property type="match status" value="1"/>
</dbReference>
<evidence type="ECO:0000313" key="12">
    <source>
        <dbReference type="EMBL" id="KPH80863.1"/>
    </source>
</evidence>
<dbReference type="PRINTS" id="PR01806">
    <property type="entry name" value="VIRFACTRMVIN"/>
</dbReference>
<evidence type="ECO:0000256" key="10">
    <source>
        <dbReference type="HAMAP-Rule" id="MF_02078"/>
    </source>
</evidence>
<dbReference type="GO" id="GO:0034204">
    <property type="term" value="P:lipid translocation"/>
    <property type="evidence" value="ECO:0007669"/>
    <property type="project" value="TreeGrafter"/>
</dbReference>
<keyword evidence="4 10" id="KW-0133">Cell shape</keyword>
<evidence type="ECO:0000256" key="9">
    <source>
        <dbReference type="ARBA" id="ARBA00061532"/>
    </source>
</evidence>
<dbReference type="OrthoDB" id="9816572at2"/>
<dbReference type="GO" id="GO:0005886">
    <property type="term" value="C:plasma membrane"/>
    <property type="evidence" value="ECO:0007669"/>
    <property type="project" value="UniProtKB-SubCell"/>
</dbReference>
<gene>
    <name evidence="10" type="primary">murJ</name>
    <name evidence="12" type="ORF">AE618_11500</name>
</gene>
<feature type="transmembrane region" description="Helical" evidence="10">
    <location>
        <begin position="364"/>
        <end position="382"/>
    </location>
</feature>
<dbReference type="NCBIfam" id="TIGR01695">
    <property type="entry name" value="murJ_mviN"/>
    <property type="match status" value="1"/>
</dbReference>
<accession>A0A0N1FER3</accession>
<feature type="transmembrane region" description="Helical" evidence="10">
    <location>
        <begin position="163"/>
        <end position="188"/>
    </location>
</feature>
<dbReference type="InterPro" id="IPR051050">
    <property type="entry name" value="Lipid_II_flippase_MurJ/MviN"/>
</dbReference>
<dbReference type="GO" id="GO:0008360">
    <property type="term" value="P:regulation of cell shape"/>
    <property type="evidence" value="ECO:0007669"/>
    <property type="project" value="UniProtKB-UniRule"/>
</dbReference>
<dbReference type="Pfam" id="PF03023">
    <property type="entry name" value="MurJ"/>
    <property type="match status" value="1"/>
</dbReference>
<protein>
    <recommendedName>
        <fullName evidence="10">Probable lipid II flippase MurJ</fullName>
    </recommendedName>
</protein>
<keyword evidence="10 11" id="KW-0813">Transport</keyword>
<evidence type="ECO:0000256" key="3">
    <source>
        <dbReference type="ARBA" id="ARBA00022692"/>
    </source>
</evidence>
<keyword evidence="6 10" id="KW-1133">Transmembrane helix</keyword>
<keyword evidence="10" id="KW-0997">Cell inner membrane</keyword>
<feature type="transmembrane region" description="Helical" evidence="10">
    <location>
        <begin position="237"/>
        <end position="258"/>
    </location>
</feature>
<organism evidence="12 13">
    <name type="scientific">Bosea vaviloviae</name>
    <dbReference type="NCBI Taxonomy" id="1526658"/>
    <lineage>
        <taxon>Bacteria</taxon>
        <taxon>Pseudomonadati</taxon>
        <taxon>Pseudomonadota</taxon>
        <taxon>Alphaproteobacteria</taxon>
        <taxon>Hyphomicrobiales</taxon>
        <taxon>Boseaceae</taxon>
        <taxon>Bosea</taxon>
    </lineage>
</organism>
<dbReference type="CDD" id="cd13123">
    <property type="entry name" value="MATE_MurJ_like"/>
    <property type="match status" value="1"/>
</dbReference>
<dbReference type="PATRIC" id="fig|1526658.3.peg.2611"/>
<evidence type="ECO:0000256" key="1">
    <source>
        <dbReference type="ARBA" id="ARBA00004651"/>
    </source>
</evidence>
<dbReference type="RefSeq" id="WP_054209203.1">
    <property type="nucleotide sequence ID" value="NZ_LGSZ01000037.1"/>
</dbReference>
<keyword evidence="10 11" id="KW-0961">Cell wall biogenesis/degradation</keyword>
<dbReference type="HAMAP" id="MF_02078">
    <property type="entry name" value="MurJ_MviN"/>
    <property type="match status" value="1"/>
</dbReference>
<comment type="subcellular location">
    <subcellularLocation>
        <location evidence="10">Cell inner membrane</location>
        <topology evidence="10">Multi-pass membrane protein</topology>
    </subcellularLocation>
    <subcellularLocation>
        <location evidence="1">Cell membrane</location>
        <topology evidence="1">Multi-pass membrane protein</topology>
    </subcellularLocation>
</comment>
<dbReference type="AlphaFoldDB" id="A0A0N1FER3"/>
<feature type="transmembrane region" description="Helical" evidence="10">
    <location>
        <begin position="278"/>
        <end position="298"/>
    </location>
</feature>
<dbReference type="Proteomes" id="UP000037822">
    <property type="component" value="Unassembled WGS sequence"/>
</dbReference>